<protein>
    <submittedName>
        <fullName evidence="1">Uncharacterized protein</fullName>
    </submittedName>
</protein>
<dbReference type="AlphaFoldDB" id="A0AAW6R148"/>
<accession>A0AAW6R148</accession>
<dbReference type="RefSeq" id="WP_279255607.1">
    <property type="nucleotide sequence ID" value="NZ_JBCATI010000020.1"/>
</dbReference>
<gene>
    <name evidence="1" type="ORF">E2650_16995</name>
</gene>
<name>A0AAW6R148_9GAMM</name>
<dbReference type="EMBL" id="SUNE01000015">
    <property type="protein sequence ID" value="MDG5901555.1"/>
    <property type="molecule type" value="Genomic_DNA"/>
</dbReference>
<sequence length="287" mass="32209">MNHCIGLCEITGRWYEGTDSIGAPVHSPIIVSAIEFVGVEVPENPYGGLVFREHSFDPITRIRRGVVYRAMTHSPEGWRVFDTERHDIAVADIKGTRQLLTCRKFYIGDSLNFLRATKLKTKVVIGEEPFVSLWQVLSIETAASDMRLVTLKALHFLDTVPELRQEQIPNLQLLQELKSAIENVDLAASRLGAVDTVDRCRDALSIVFSHLGNCPDKDLAASVKAYEGLSRPNIQSWLGFTVARLHARGKPNEQRKQNIRPLTDSDAQLALQALRFILIELGWAVER</sequence>
<evidence type="ECO:0000313" key="1">
    <source>
        <dbReference type="EMBL" id="MDG5901555.1"/>
    </source>
</evidence>
<proteinExistence type="predicted"/>
<reference evidence="1" key="2">
    <citation type="submission" date="2019-04" db="EMBL/GenBank/DDBJ databases">
        <authorList>
            <person name="Zou H."/>
        </authorList>
    </citation>
    <scope>NUCLEOTIDE SEQUENCE</scope>
    <source>
        <strain evidence="1">2015oxa</strain>
    </source>
</reference>
<reference evidence="1" key="1">
    <citation type="journal article" date="2019" name="Int J Environ Res Public Health">
        <title>Characterization of Chromosome-Mediated BlaOXA-894 in Shewanella xiamenensis Isolated from Pig Wastewater.</title>
        <authorList>
            <person name="Zou H."/>
            <person name="Zhou Z."/>
            <person name="Xia H."/>
            <person name="Zhao Q."/>
            <person name="Li X."/>
        </authorList>
    </citation>
    <scope>NUCLEOTIDE SEQUENCE</scope>
    <source>
        <strain evidence="1">2015oxa</strain>
    </source>
</reference>
<dbReference type="Proteomes" id="UP001152518">
    <property type="component" value="Unassembled WGS sequence"/>
</dbReference>
<comment type="caution">
    <text evidence="1">The sequence shown here is derived from an EMBL/GenBank/DDBJ whole genome shotgun (WGS) entry which is preliminary data.</text>
</comment>
<organism evidence="1">
    <name type="scientific">Shewanella xiamenensis</name>
    <dbReference type="NCBI Taxonomy" id="332186"/>
    <lineage>
        <taxon>Bacteria</taxon>
        <taxon>Pseudomonadati</taxon>
        <taxon>Pseudomonadota</taxon>
        <taxon>Gammaproteobacteria</taxon>
        <taxon>Alteromonadales</taxon>
        <taxon>Shewanellaceae</taxon>
        <taxon>Shewanella</taxon>
    </lineage>
</organism>